<dbReference type="RefSeq" id="WP_335911989.1">
    <property type="nucleotide sequence ID" value="NZ_JBAMYB010000004.1"/>
</dbReference>
<sequence>MPIKVNIYFTQALTNVVITDLRSGDKTLPHNVPNKDTEEFEPEDFEGEANVRVTSNEQPLGEERLRNGETYRYPPSQTLNELAKFNGLGELAREIDTILKSTPSPAAKSSRAAKSPPSAPKGPK</sequence>
<feature type="region of interest" description="Disordered" evidence="1">
    <location>
        <begin position="100"/>
        <end position="124"/>
    </location>
</feature>
<dbReference type="EMBL" id="JBAMYC010000004">
    <property type="protein sequence ID" value="MEI1248237.1"/>
    <property type="molecule type" value="Genomic_DNA"/>
</dbReference>
<feature type="compositionally biased region" description="Basic and acidic residues" evidence="1">
    <location>
        <begin position="24"/>
        <end position="37"/>
    </location>
</feature>
<gene>
    <name evidence="2" type="ORF">V8Q02_09385</name>
</gene>
<evidence type="ECO:0000256" key="1">
    <source>
        <dbReference type="SAM" id="MobiDB-lite"/>
    </source>
</evidence>
<feature type="region of interest" description="Disordered" evidence="1">
    <location>
        <begin position="24"/>
        <end position="46"/>
    </location>
</feature>
<evidence type="ECO:0000313" key="2">
    <source>
        <dbReference type="EMBL" id="MEI1248237.1"/>
    </source>
</evidence>
<evidence type="ECO:0000313" key="3">
    <source>
        <dbReference type="Proteomes" id="UP001531129"/>
    </source>
</evidence>
<feature type="region of interest" description="Disordered" evidence="1">
    <location>
        <begin position="56"/>
        <end position="75"/>
    </location>
</feature>
<reference evidence="2 3" key="1">
    <citation type="submission" date="2024-01" db="EMBL/GenBank/DDBJ databases">
        <title>Draft genome sequences of three bacterial strains isolated from Acacia saligna represent a potential new species within the genus Rhizobium.</title>
        <authorList>
            <person name="Tambong J.T."/>
            <person name="Mnasri B."/>
        </authorList>
    </citation>
    <scope>NUCLEOTIDE SEQUENCE [LARGE SCALE GENOMIC DNA]</scope>
    <source>
        <strain evidence="2 3">1AS12I</strain>
    </source>
</reference>
<protein>
    <submittedName>
        <fullName evidence="2">Uncharacterized protein</fullName>
    </submittedName>
</protein>
<proteinExistence type="predicted"/>
<organism evidence="2 3">
    <name type="scientific">Rhizobium aouanii</name>
    <dbReference type="NCBI Taxonomy" id="3118145"/>
    <lineage>
        <taxon>Bacteria</taxon>
        <taxon>Pseudomonadati</taxon>
        <taxon>Pseudomonadota</taxon>
        <taxon>Alphaproteobacteria</taxon>
        <taxon>Hyphomicrobiales</taxon>
        <taxon>Rhizobiaceae</taxon>
        <taxon>Rhizobium/Agrobacterium group</taxon>
        <taxon>Rhizobium</taxon>
    </lineage>
</organism>
<feature type="compositionally biased region" description="Low complexity" evidence="1">
    <location>
        <begin position="100"/>
        <end position="116"/>
    </location>
</feature>
<accession>A0ABU8CH73</accession>
<dbReference type="Proteomes" id="UP001531129">
    <property type="component" value="Unassembled WGS sequence"/>
</dbReference>
<name>A0ABU8CH73_9HYPH</name>
<comment type="caution">
    <text evidence="2">The sequence shown here is derived from an EMBL/GenBank/DDBJ whole genome shotgun (WGS) entry which is preliminary data.</text>
</comment>
<keyword evidence="3" id="KW-1185">Reference proteome</keyword>